<gene>
    <name evidence="1" type="ORF">SAMN04487892_1198</name>
</gene>
<dbReference type="STRING" id="1073328.SAMN05216294_2557"/>
<reference evidence="2" key="1">
    <citation type="submission" date="2016-10" db="EMBL/GenBank/DDBJ databases">
        <authorList>
            <person name="Varghese N."/>
            <person name="Submissions S."/>
        </authorList>
    </citation>
    <scope>NUCLEOTIDE SEQUENCE [LARGE SCALE GENOMIC DNA]</scope>
    <source>
        <strain evidence="2">DSM 25030</strain>
    </source>
</reference>
<organism evidence="1 2">
    <name type="scientific">Flagellimonas zhangzhouensis</name>
    <dbReference type="NCBI Taxonomy" id="1073328"/>
    <lineage>
        <taxon>Bacteria</taxon>
        <taxon>Pseudomonadati</taxon>
        <taxon>Bacteroidota</taxon>
        <taxon>Flavobacteriia</taxon>
        <taxon>Flavobacteriales</taxon>
        <taxon>Flavobacteriaceae</taxon>
        <taxon>Flagellimonas</taxon>
    </lineage>
</organism>
<keyword evidence="2" id="KW-1185">Reference proteome</keyword>
<protein>
    <recommendedName>
        <fullName evidence="3">DNA topoisomerase IV</fullName>
    </recommendedName>
</protein>
<dbReference type="EMBL" id="FNMY01000001">
    <property type="protein sequence ID" value="SDW33533.1"/>
    <property type="molecule type" value="Genomic_DNA"/>
</dbReference>
<sequence>MIRNLFLGALFTILWACGQPPQRNCSDFKTGKFSFTTTIDGEEKKTIFSRYEDLEVDEFDGKIDSSSIRWINDCEYVLKNIHPKNKEEEKSIHIKILTTAEASYTFEYNVIGDTRKFKGTAHKID</sequence>
<evidence type="ECO:0000313" key="1">
    <source>
        <dbReference type="EMBL" id="SDW33533.1"/>
    </source>
</evidence>
<dbReference type="RefSeq" id="WP_090296755.1">
    <property type="nucleotide sequence ID" value="NZ_FNKI01000002.1"/>
</dbReference>
<proteinExistence type="predicted"/>
<name>A0A1H2SPF2_9FLAO</name>
<dbReference type="Proteomes" id="UP000199592">
    <property type="component" value="Unassembled WGS sequence"/>
</dbReference>
<evidence type="ECO:0008006" key="3">
    <source>
        <dbReference type="Google" id="ProtNLM"/>
    </source>
</evidence>
<evidence type="ECO:0000313" key="2">
    <source>
        <dbReference type="Proteomes" id="UP000199592"/>
    </source>
</evidence>
<dbReference type="AlphaFoldDB" id="A0A1H2SPF2"/>
<dbReference type="OrthoDB" id="1202013at2"/>
<accession>A0A1H2SPF2</accession>